<keyword evidence="3" id="KW-1185">Reference proteome</keyword>
<evidence type="ECO:0000256" key="1">
    <source>
        <dbReference type="SAM" id="MobiDB-lite"/>
    </source>
</evidence>
<dbReference type="Pfam" id="PF15375">
    <property type="entry name" value="FSAF1"/>
    <property type="match status" value="1"/>
</dbReference>
<dbReference type="InterPro" id="IPR027973">
    <property type="entry name" value="FSAF1-like"/>
</dbReference>
<name>A0AAV2Z6B4_9STRA</name>
<accession>A0AAV2Z6B4</accession>
<dbReference type="GO" id="GO:0000462">
    <property type="term" value="P:maturation of SSU-rRNA from tricistronic rRNA transcript (SSU-rRNA, 5.8S rRNA, LSU-rRNA)"/>
    <property type="evidence" value="ECO:0007669"/>
    <property type="project" value="TreeGrafter"/>
</dbReference>
<reference evidence="2" key="2">
    <citation type="journal article" date="2023" name="Microbiol Resour">
        <title>Decontamination and Annotation of the Draft Genome Sequence of the Oomycete Lagenidium giganteum ARSEF 373.</title>
        <authorList>
            <person name="Morgan W.R."/>
            <person name="Tartar A."/>
        </authorList>
    </citation>
    <scope>NUCLEOTIDE SEQUENCE</scope>
    <source>
        <strain evidence="2">ARSEF 373</strain>
    </source>
</reference>
<feature type="compositionally biased region" description="Basic and acidic residues" evidence="1">
    <location>
        <begin position="115"/>
        <end position="124"/>
    </location>
</feature>
<dbReference type="InterPro" id="IPR053030">
    <property type="entry name" value="Ribosomal_biogenesis_FAF1-like"/>
</dbReference>
<dbReference type="EMBL" id="DAKRPA010000050">
    <property type="protein sequence ID" value="DBA01285.1"/>
    <property type="molecule type" value="Genomic_DNA"/>
</dbReference>
<proteinExistence type="predicted"/>
<gene>
    <name evidence="2" type="ORF">N0F65_001790</name>
</gene>
<dbReference type="Proteomes" id="UP001146120">
    <property type="component" value="Unassembled WGS sequence"/>
</dbReference>
<feature type="region of interest" description="Disordered" evidence="1">
    <location>
        <begin position="115"/>
        <end position="140"/>
    </location>
</feature>
<reference evidence="2" key="1">
    <citation type="submission" date="2022-11" db="EMBL/GenBank/DDBJ databases">
        <authorList>
            <person name="Morgan W.R."/>
            <person name="Tartar A."/>
        </authorList>
    </citation>
    <scope>NUCLEOTIDE SEQUENCE</scope>
    <source>
        <strain evidence="2">ARSEF 373</strain>
    </source>
</reference>
<dbReference type="AlphaFoldDB" id="A0AAV2Z6B4"/>
<sequence>MASFPFPIASGKKKPVQVFTCPEETWKNRAPKKATVAKADDKDKDGLSLTEEIRKEFEDTLTSVKEFAAANLTGKEKKQYDAKKIEALGGKAAKNRNMPYNMLIGLKKASAVREKRREVKEKESGVVSGKRKVSASAAAKEKKKKTKVDYGIQATKGKFKNGVLNVKGL</sequence>
<evidence type="ECO:0000313" key="2">
    <source>
        <dbReference type="EMBL" id="DBA01285.1"/>
    </source>
</evidence>
<organism evidence="2 3">
    <name type="scientific">Lagenidium giganteum</name>
    <dbReference type="NCBI Taxonomy" id="4803"/>
    <lineage>
        <taxon>Eukaryota</taxon>
        <taxon>Sar</taxon>
        <taxon>Stramenopiles</taxon>
        <taxon>Oomycota</taxon>
        <taxon>Peronosporomycetes</taxon>
        <taxon>Pythiales</taxon>
        <taxon>Pythiaceae</taxon>
    </lineage>
</organism>
<comment type="caution">
    <text evidence="2">The sequence shown here is derived from an EMBL/GenBank/DDBJ whole genome shotgun (WGS) entry which is preliminary data.</text>
</comment>
<dbReference type="GO" id="GO:0005730">
    <property type="term" value="C:nucleolus"/>
    <property type="evidence" value="ECO:0007669"/>
    <property type="project" value="TreeGrafter"/>
</dbReference>
<dbReference type="PANTHER" id="PTHR28096">
    <property type="entry name" value="PROTEIN FAF1"/>
    <property type="match status" value="1"/>
</dbReference>
<protein>
    <submittedName>
        <fullName evidence="2">Uncharacterized protein</fullName>
    </submittedName>
</protein>
<evidence type="ECO:0000313" key="3">
    <source>
        <dbReference type="Proteomes" id="UP001146120"/>
    </source>
</evidence>
<dbReference type="PANTHER" id="PTHR28096:SF1">
    <property type="entry name" value="PROTEIN FAF1"/>
    <property type="match status" value="1"/>
</dbReference>